<evidence type="ECO:0000259" key="4">
    <source>
        <dbReference type="PROSITE" id="PS50222"/>
    </source>
</evidence>
<accession>E9GB22</accession>
<keyword evidence="2" id="KW-0677">Repeat</keyword>
<dbReference type="GO" id="GO:0005509">
    <property type="term" value="F:calcium ion binding"/>
    <property type="evidence" value="ECO:0000318"/>
    <property type="project" value="GO_Central"/>
</dbReference>
<protein>
    <recommendedName>
        <fullName evidence="4">EF-hand domain-containing protein</fullName>
    </recommendedName>
</protein>
<dbReference type="PANTHER" id="PTHR23055">
    <property type="entry name" value="CALCIUM BINDING PROTEINS"/>
    <property type="match status" value="1"/>
</dbReference>
<keyword evidence="6" id="KW-1185">Reference proteome</keyword>
<keyword evidence="3" id="KW-0106">Calcium</keyword>
<dbReference type="InterPro" id="IPR028846">
    <property type="entry name" value="Recoverin"/>
</dbReference>
<dbReference type="OrthoDB" id="191686at2759"/>
<sequence length="297" mass="34114">MILCTHTLNHILFWRFSSFLPAYRVTGGYTHTNCYTLSLPKEISCVFYLFGLSSFWVWCVRKIGWDRQEAPNKRTETVRRRVTDLTASTPFAKPPVCKNKIKPTGTSNHAKLNFFFFSLFPSNAFGLPTGFSRKELQLMYRSFKQECPSGTVNEATFKRIYTHFFPYGDVSPYAHCVFRAFDIRHNGVINFEDLVLGVSALSRGSVPDKLRWVFTLYDADGDGVISRSELRDVVMAIHRLSPHGKINDKDSIQRHADRIFQKLDLNCDGQVTWDEFLETCTKDETIANTMANMDVTL</sequence>
<dbReference type="PROSITE" id="PS50222">
    <property type="entry name" value="EF_HAND_2"/>
    <property type="match status" value="3"/>
</dbReference>
<proteinExistence type="predicted"/>
<evidence type="ECO:0000256" key="3">
    <source>
        <dbReference type="ARBA" id="ARBA00022837"/>
    </source>
</evidence>
<dbReference type="AlphaFoldDB" id="E9GB22"/>
<reference evidence="5 6" key="1">
    <citation type="journal article" date="2011" name="Science">
        <title>The ecoresponsive genome of Daphnia pulex.</title>
        <authorList>
            <person name="Colbourne J.K."/>
            <person name="Pfrender M.E."/>
            <person name="Gilbert D."/>
            <person name="Thomas W.K."/>
            <person name="Tucker A."/>
            <person name="Oakley T.H."/>
            <person name="Tokishita S."/>
            <person name="Aerts A."/>
            <person name="Arnold G.J."/>
            <person name="Basu M.K."/>
            <person name="Bauer D.J."/>
            <person name="Caceres C.E."/>
            <person name="Carmel L."/>
            <person name="Casola C."/>
            <person name="Choi J.H."/>
            <person name="Detter J.C."/>
            <person name="Dong Q."/>
            <person name="Dusheyko S."/>
            <person name="Eads B.D."/>
            <person name="Frohlich T."/>
            <person name="Geiler-Samerotte K.A."/>
            <person name="Gerlach D."/>
            <person name="Hatcher P."/>
            <person name="Jogdeo S."/>
            <person name="Krijgsveld J."/>
            <person name="Kriventseva E.V."/>
            <person name="Kultz D."/>
            <person name="Laforsch C."/>
            <person name="Lindquist E."/>
            <person name="Lopez J."/>
            <person name="Manak J.R."/>
            <person name="Muller J."/>
            <person name="Pangilinan J."/>
            <person name="Patwardhan R.P."/>
            <person name="Pitluck S."/>
            <person name="Pritham E.J."/>
            <person name="Rechtsteiner A."/>
            <person name="Rho M."/>
            <person name="Rogozin I.B."/>
            <person name="Sakarya O."/>
            <person name="Salamov A."/>
            <person name="Schaack S."/>
            <person name="Shapiro H."/>
            <person name="Shiga Y."/>
            <person name="Skalitzky C."/>
            <person name="Smith Z."/>
            <person name="Souvorov A."/>
            <person name="Sung W."/>
            <person name="Tang Z."/>
            <person name="Tsuchiya D."/>
            <person name="Tu H."/>
            <person name="Vos H."/>
            <person name="Wang M."/>
            <person name="Wolf Y.I."/>
            <person name="Yamagata H."/>
            <person name="Yamada T."/>
            <person name="Ye Y."/>
            <person name="Shaw J.R."/>
            <person name="Andrews J."/>
            <person name="Crease T.J."/>
            <person name="Tang H."/>
            <person name="Lucas S.M."/>
            <person name="Robertson H.M."/>
            <person name="Bork P."/>
            <person name="Koonin E.V."/>
            <person name="Zdobnov E.M."/>
            <person name="Grigoriev I.V."/>
            <person name="Lynch M."/>
            <person name="Boore J.L."/>
        </authorList>
    </citation>
    <scope>NUCLEOTIDE SEQUENCE [LARGE SCALE GENOMIC DNA]</scope>
</reference>
<dbReference type="Proteomes" id="UP000000305">
    <property type="component" value="Unassembled WGS sequence"/>
</dbReference>
<dbReference type="GO" id="GO:0009966">
    <property type="term" value="P:regulation of signal transduction"/>
    <property type="evidence" value="ECO:0000318"/>
    <property type="project" value="GO_Central"/>
</dbReference>
<organism evidence="5 6">
    <name type="scientific">Daphnia pulex</name>
    <name type="common">Water flea</name>
    <dbReference type="NCBI Taxonomy" id="6669"/>
    <lineage>
        <taxon>Eukaryota</taxon>
        <taxon>Metazoa</taxon>
        <taxon>Ecdysozoa</taxon>
        <taxon>Arthropoda</taxon>
        <taxon>Crustacea</taxon>
        <taxon>Branchiopoda</taxon>
        <taxon>Diplostraca</taxon>
        <taxon>Cladocera</taxon>
        <taxon>Anomopoda</taxon>
        <taxon>Daphniidae</taxon>
        <taxon>Daphnia</taxon>
    </lineage>
</organism>
<dbReference type="Gene3D" id="1.10.238.10">
    <property type="entry name" value="EF-hand"/>
    <property type="match status" value="1"/>
</dbReference>
<keyword evidence="1" id="KW-0479">Metal-binding</keyword>
<evidence type="ECO:0000313" key="5">
    <source>
        <dbReference type="EMBL" id="EFX83446.1"/>
    </source>
</evidence>
<evidence type="ECO:0000256" key="1">
    <source>
        <dbReference type="ARBA" id="ARBA00022723"/>
    </source>
</evidence>
<evidence type="ECO:0000256" key="2">
    <source>
        <dbReference type="ARBA" id="ARBA00022737"/>
    </source>
</evidence>
<dbReference type="SMART" id="SM00054">
    <property type="entry name" value="EFh"/>
    <property type="match status" value="3"/>
</dbReference>
<feature type="domain" description="EF-hand" evidence="4">
    <location>
        <begin position="169"/>
        <end position="204"/>
    </location>
</feature>
<dbReference type="Pfam" id="PF13499">
    <property type="entry name" value="EF-hand_7"/>
    <property type="match status" value="1"/>
</dbReference>
<dbReference type="PANTHER" id="PTHR23055:SF167">
    <property type="entry name" value="EF-HAND DOMAIN-CONTAINING PROTEIN"/>
    <property type="match status" value="1"/>
</dbReference>
<dbReference type="InterPro" id="IPR002048">
    <property type="entry name" value="EF_hand_dom"/>
</dbReference>
<feature type="domain" description="EF-hand" evidence="4">
    <location>
        <begin position="251"/>
        <end position="286"/>
    </location>
</feature>
<dbReference type="KEGG" id="dpx:DAPPUDRAFT_195155"/>
<dbReference type="InParanoid" id="E9GB22"/>
<dbReference type="InterPro" id="IPR018247">
    <property type="entry name" value="EF_Hand_1_Ca_BS"/>
</dbReference>
<feature type="domain" description="EF-hand" evidence="4">
    <location>
        <begin position="205"/>
        <end position="240"/>
    </location>
</feature>
<dbReference type="SUPFAM" id="SSF47473">
    <property type="entry name" value="EF-hand"/>
    <property type="match status" value="1"/>
</dbReference>
<dbReference type="InterPro" id="IPR011992">
    <property type="entry name" value="EF-hand-dom_pair"/>
</dbReference>
<dbReference type="PhylomeDB" id="E9GB22"/>
<dbReference type="EMBL" id="GL732537">
    <property type="protein sequence ID" value="EFX83446.1"/>
    <property type="molecule type" value="Genomic_DNA"/>
</dbReference>
<evidence type="ECO:0000313" key="6">
    <source>
        <dbReference type="Proteomes" id="UP000000305"/>
    </source>
</evidence>
<dbReference type="CDD" id="cd00051">
    <property type="entry name" value="EFh"/>
    <property type="match status" value="2"/>
</dbReference>
<dbReference type="STRING" id="6669.E9GB22"/>
<dbReference type="PROSITE" id="PS00018">
    <property type="entry name" value="EF_HAND_1"/>
    <property type="match status" value="2"/>
</dbReference>
<gene>
    <name evidence="5" type="ORF">DAPPUDRAFT_195155</name>
</gene>
<dbReference type="eggNOG" id="KOG0044">
    <property type="taxonomic scope" value="Eukaryota"/>
</dbReference>
<name>E9GB22_DAPPU</name>
<dbReference type="HOGENOM" id="CLU_937694_0_0_1"/>